<dbReference type="PROSITE" id="PS51675">
    <property type="entry name" value="SAM_MT_TRM10"/>
    <property type="match status" value="1"/>
</dbReference>
<evidence type="ECO:0000313" key="8">
    <source>
        <dbReference type="EMBL" id="PIO68617.1"/>
    </source>
</evidence>
<evidence type="ECO:0000256" key="4">
    <source>
        <dbReference type="ARBA" id="ARBA00022691"/>
    </source>
</evidence>
<evidence type="ECO:0000256" key="2">
    <source>
        <dbReference type="ARBA" id="ARBA00022603"/>
    </source>
</evidence>
<dbReference type="InterPro" id="IPR007356">
    <property type="entry name" value="tRNA_m1G_MeTrfase_euk"/>
</dbReference>
<evidence type="ECO:0000256" key="3">
    <source>
        <dbReference type="ARBA" id="ARBA00022679"/>
    </source>
</evidence>
<keyword evidence="4" id="KW-0949">S-adenosyl-L-methionine</keyword>
<feature type="compositionally biased region" description="Basic residues" evidence="6">
    <location>
        <begin position="47"/>
        <end position="64"/>
    </location>
</feature>
<dbReference type="EMBL" id="KZ347014">
    <property type="protein sequence ID" value="PIO68617.1"/>
    <property type="molecule type" value="Genomic_DNA"/>
</dbReference>
<dbReference type="InterPro" id="IPR038459">
    <property type="entry name" value="MT_TRM10-typ_sf"/>
</dbReference>
<proteinExistence type="predicted"/>
<evidence type="ECO:0000256" key="6">
    <source>
        <dbReference type="SAM" id="MobiDB-lite"/>
    </source>
</evidence>
<feature type="compositionally biased region" description="Polar residues" evidence="6">
    <location>
        <begin position="1"/>
        <end position="16"/>
    </location>
</feature>
<dbReference type="Gene3D" id="3.40.1280.30">
    <property type="match status" value="1"/>
</dbReference>
<dbReference type="GO" id="GO:0002939">
    <property type="term" value="P:tRNA N1-guanine methylation"/>
    <property type="evidence" value="ECO:0007669"/>
    <property type="project" value="TreeGrafter"/>
</dbReference>
<feature type="domain" description="SAM-dependent MTase TRM10-type" evidence="7">
    <location>
        <begin position="88"/>
        <end position="210"/>
    </location>
</feature>
<dbReference type="GO" id="GO:0008168">
    <property type="term" value="F:methyltransferase activity"/>
    <property type="evidence" value="ECO:0007669"/>
    <property type="project" value="UniProtKB-KW"/>
</dbReference>
<dbReference type="PANTHER" id="PTHR13563">
    <property type="entry name" value="TRNA (GUANINE-9-) METHYLTRANSFERASE"/>
    <property type="match status" value="1"/>
</dbReference>
<sequence>MSCDEPSTGSEVQNIENEGGEKGECTAEPSQKGSELASNAAGLSKNALKKLKNRERWLEHRKRKRVEEKQRKKEKRAALKEAGLIEAVKRFRGKMMEQSTCKIRVAIDMSFDNLMSEKDCRRAVQQLNWCYSANRRLPEPLQFYITSFEGPSRKMWSNSQLVKSLYKLISAKGHWFSTCRAKSSSSKSQKSFLYQTRLIEQLKTNPIHNK</sequence>
<gene>
    <name evidence="8" type="ORF">TELCIR_09584</name>
</gene>
<evidence type="ECO:0000256" key="1">
    <source>
        <dbReference type="ARBA" id="ARBA00012797"/>
    </source>
</evidence>
<keyword evidence="9" id="KW-1185">Reference proteome</keyword>
<dbReference type="PANTHER" id="PTHR13563:SF13">
    <property type="entry name" value="TRNA METHYLTRANSFERASE 10 HOMOLOG A"/>
    <property type="match status" value="1"/>
</dbReference>
<organism evidence="8 9">
    <name type="scientific">Teladorsagia circumcincta</name>
    <name type="common">Brown stomach worm</name>
    <name type="synonym">Ostertagia circumcincta</name>
    <dbReference type="NCBI Taxonomy" id="45464"/>
    <lineage>
        <taxon>Eukaryota</taxon>
        <taxon>Metazoa</taxon>
        <taxon>Ecdysozoa</taxon>
        <taxon>Nematoda</taxon>
        <taxon>Chromadorea</taxon>
        <taxon>Rhabditida</taxon>
        <taxon>Rhabditina</taxon>
        <taxon>Rhabditomorpha</taxon>
        <taxon>Strongyloidea</taxon>
        <taxon>Trichostrongylidae</taxon>
        <taxon>Teladorsagia</taxon>
    </lineage>
</organism>
<evidence type="ECO:0000256" key="5">
    <source>
        <dbReference type="ARBA" id="ARBA00048434"/>
    </source>
</evidence>
<dbReference type="GO" id="GO:0000049">
    <property type="term" value="F:tRNA binding"/>
    <property type="evidence" value="ECO:0007669"/>
    <property type="project" value="TreeGrafter"/>
</dbReference>
<evidence type="ECO:0000259" key="7">
    <source>
        <dbReference type="PROSITE" id="PS51675"/>
    </source>
</evidence>
<dbReference type="Proteomes" id="UP000230423">
    <property type="component" value="Unassembled WGS sequence"/>
</dbReference>
<reference evidence="8 9" key="1">
    <citation type="submission" date="2015-09" db="EMBL/GenBank/DDBJ databases">
        <title>Draft genome of the parasitic nematode Teladorsagia circumcincta isolate WARC Sus (inbred).</title>
        <authorList>
            <person name="Mitreva M."/>
        </authorList>
    </citation>
    <scope>NUCLEOTIDE SEQUENCE [LARGE SCALE GENOMIC DNA]</scope>
    <source>
        <strain evidence="8 9">S</strain>
    </source>
</reference>
<keyword evidence="2" id="KW-0489">Methyltransferase</keyword>
<dbReference type="InterPro" id="IPR028564">
    <property type="entry name" value="MT_TRM10-typ"/>
</dbReference>
<evidence type="ECO:0000313" key="9">
    <source>
        <dbReference type="Proteomes" id="UP000230423"/>
    </source>
</evidence>
<name>A0A2G9UEG1_TELCI</name>
<dbReference type="EC" id="2.1.1.221" evidence="1"/>
<feature type="compositionally biased region" description="Basic and acidic residues" evidence="6">
    <location>
        <begin position="65"/>
        <end position="75"/>
    </location>
</feature>
<accession>A0A2G9UEG1</accession>
<keyword evidence="3" id="KW-0808">Transferase</keyword>
<comment type="catalytic activity">
    <reaction evidence="5">
        <text>guanosine(9) in tRNA + S-adenosyl-L-methionine = N(1)-methylguanosine(9) in tRNA + S-adenosyl-L-homocysteine + H(+)</text>
        <dbReference type="Rhea" id="RHEA:43156"/>
        <dbReference type="Rhea" id="RHEA-COMP:10367"/>
        <dbReference type="Rhea" id="RHEA-COMP:10368"/>
        <dbReference type="ChEBI" id="CHEBI:15378"/>
        <dbReference type="ChEBI" id="CHEBI:57856"/>
        <dbReference type="ChEBI" id="CHEBI:59789"/>
        <dbReference type="ChEBI" id="CHEBI:73542"/>
        <dbReference type="ChEBI" id="CHEBI:74269"/>
        <dbReference type="EC" id="2.1.1.221"/>
    </reaction>
</comment>
<feature type="compositionally biased region" description="Polar residues" evidence="6">
    <location>
        <begin position="28"/>
        <end position="37"/>
    </location>
</feature>
<dbReference type="OrthoDB" id="278300at2759"/>
<dbReference type="GO" id="GO:0005654">
    <property type="term" value="C:nucleoplasm"/>
    <property type="evidence" value="ECO:0007669"/>
    <property type="project" value="TreeGrafter"/>
</dbReference>
<feature type="region of interest" description="Disordered" evidence="6">
    <location>
        <begin position="1"/>
        <end position="75"/>
    </location>
</feature>
<protein>
    <recommendedName>
        <fullName evidence="1">tRNA (guanine(9)-N(1))-methyltransferase</fullName>
        <ecNumber evidence="1">2.1.1.221</ecNumber>
    </recommendedName>
</protein>
<dbReference type="AlphaFoldDB" id="A0A2G9UEG1"/>